<dbReference type="GO" id="GO:0016853">
    <property type="term" value="F:isomerase activity"/>
    <property type="evidence" value="ECO:0007669"/>
    <property type="project" value="UniProtKB-KW"/>
</dbReference>
<keyword evidence="4" id="KW-1185">Reference proteome</keyword>
<keyword evidence="3" id="KW-0413">Isomerase</keyword>
<evidence type="ECO:0000259" key="2">
    <source>
        <dbReference type="Pfam" id="PF01261"/>
    </source>
</evidence>
<dbReference type="Proteomes" id="UP000318741">
    <property type="component" value="Chromosome"/>
</dbReference>
<evidence type="ECO:0000313" key="3">
    <source>
        <dbReference type="EMBL" id="QDT14293.1"/>
    </source>
</evidence>
<dbReference type="PANTHER" id="PTHR12110">
    <property type="entry name" value="HYDROXYPYRUVATE ISOMERASE"/>
    <property type="match status" value="1"/>
</dbReference>
<evidence type="ECO:0000313" key="4">
    <source>
        <dbReference type="Proteomes" id="UP000318741"/>
    </source>
</evidence>
<name>A0A517P4J7_9PLAN</name>
<dbReference type="InterPro" id="IPR050312">
    <property type="entry name" value="IolE/XylAMocC-like"/>
</dbReference>
<reference evidence="3 4" key="1">
    <citation type="submission" date="2019-02" db="EMBL/GenBank/DDBJ databases">
        <title>Deep-cultivation of Planctomycetes and their phenomic and genomic characterization uncovers novel biology.</title>
        <authorList>
            <person name="Wiegand S."/>
            <person name="Jogler M."/>
            <person name="Boedeker C."/>
            <person name="Pinto D."/>
            <person name="Vollmers J."/>
            <person name="Rivas-Marin E."/>
            <person name="Kohn T."/>
            <person name="Peeters S.H."/>
            <person name="Heuer A."/>
            <person name="Rast P."/>
            <person name="Oberbeckmann S."/>
            <person name="Bunk B."/>
            <person name="Jeske O."/>
            <person name="Meyerdierks A."/>
            <person name="Storesund J.E."/>
            <person name="Kallscheuer N."/>
            <person name="Luecker S."/>
            <person name="Lage O.M."/>
            <person name="Pohl T."/>
            <person name="Merkel B.J."/>
            <person name="Hornburger P."/>
            <person name="Mueller R.-W."/>
            <person name="Bruemmer F."/>
            <person name="Labrenz M."/>
            <person name="Spormann A.M."/>
            <person name="Op den Camp H."/>
            <person name="Overmann J."/>
            <person name="Amann R."/>
            <person name="Jetten M.S.M."/>
            <person name="Mascher T."/>
            <person name="Medema M.H."/>
            <person name="Devos D.P."/>
            <person name="Kaster A.-K."/>
            <person name="Ovreas L."/>
            <person name="Rohde M."/>
            <person name="Galperin M.Y."/>
            <person name="Jogler C."/>
        </authorList>
    </citation>
    <scope>NUCLEOTIDE SEQUENCE [LARGE SCALE GENOMIC DNA]</scope>
    <source>
        <strain evidence="3 4">CA12</strain>
    </source>
</reference>
<dbReference type="PANTHER" id="PTHR12110:SF48">
    <property type="entry name" value="BLL3656 PROTEIN"/>
    <property type="match status" value="1"/>
</dbReference>
<keyword evidence="1" id="KW-0732">Signal</keyword>
<dbReference type="Gene3D" id="3.20.20.150">
    <property type="entry name" value="Divalent-metal-dependent TIM barrel enzymes"/>
    <property type="match status" value="1"/>
</dbReference>
<protein>
    <submittedName>
        <fullName evidence="3">Inosose isomerase</fullName>
        <ecNumber evidence="3">5.3.99.-</ecNumber>
    </submittedName>
</protein>
<dbReference type="AlphaFoldDB" id="A0A517P4J7"/>
<feature type="signal peptide" evidence="1">
    <location>
        <begin position="1"/>
        <end position="23"/>
    </location>
</feature>
<dbReference type="Pfam" id="PF01261">
    <property type="entry name" value="AP_endonuc_2"/>
    <property type="match status" value="1"/>
</dbReference>
<dbReference type="RefSeq" id="WP_145357007.1">
    <property type="nucleotide sequence ID" value="NZ_CP036265.1"/>
</dbReference>
<gene>
    <name evidence="3" type="primary">iolI</name>
    <name evidence="3" type="ORF">CA12_03650</name>
</gene>
<dbReference type="InterPro" id="IPR036237">
    <property type="entry name" value="Xyl_isomerase-like_sf"/>
</dbReference>
<dbReference type="EC" id="5.3.99.-" evidence="3"/>
<dbReference type="OrthoDB" id="9814946at2"/>
<feature type="domain" description="Xylose isomerase-like TIM barrel" evidence="2">
    <location>
        <begin position="55"/>
        <end position="307"/>
    </location>
</feature>
<organism evidence="3 4">
    <name type="scientific">Alienimonas californiensis</name>
    <dbReference type="NCBI Taxonomy" id="2527989"/>
    <lineage>
        <taxon>Bacteria</taxon>
        <taxon>Pseudomonadati</taxon>
        <taxon>Planctomycetota</taxon>
        <taxon>Planctomycetia</taxon>
        <taxon>Planctomycetales</taxon>
        <taxon>Planctomycetaceae</taxon>
        <taxon>Alienimonas</taxon>
    </lineage>
</organism>
<feature type="chain" id="PRO_5021791188" evidence="1">
    <location>
        <begin position="24"/>
        <end position="313"/>
    </location>
</feature>
<dbReference type="SUPFAM" id="SSF51658">
    <property type="entry name" value="Xylose isomerase-like"/>
    <property type="match status" value="1"/>
</dbReference>
<dbReference type="InterPro" id="IPR013022">
    <property type="entry name" value="Xyl_isomerase-like_TIM-brl"/>
</dbReference>
<sequence length="313" mass="32978" precursor="true">MQRRTLLAAAASAPLVAPWAAGAACLPASPENQFRYCLNTATIRGRKLGIEREVEIAGEAGYQGIEPWIRDIEVYRDAGGSLPDLKKKIADAGLTVDSAIGFAQWIAEDEAVRKAALEQAKREMALLRSIGGTRIAAPPAGATKGPRLDLDAAAERYAALCDVGAEEGVVPQLEVWGFSDNLSKLGEVLYVASEAGRPNAMLLLDAYHLHRGGSGFGGLHLLGPGSMEVFHLNDFPSTPSAEALADKDRVLPGDGDAPLDELFETFQAIGFANFSGNGGTLSLELFNPDLWARDPLAVAKEGLAKMKAVAGAG</sequence>
<dbReference type="PROSITE" id="PS51257">
    <property type="entry name" value="PROKAR_LIPOPROTEIN"/>
    <property type="match status" value="1"/>
</dbReference>
<dbReference type="KEGG" id="acaf:CA12_03650"/>
<accession>A0A517P4J7</accession>
<proteinExistence type="predicted"/>
<dbReference type="EMBL" id="CP036265">
    <property type="protein sequence ID" value="QDT14293.1"/>
    <property type="molecule type" value="Genomic_DNA"/>
</dbReference>
<evidence type="ECO:0000256" key="1">
    <source>
        <dbReference type="SAM" id="SignalP"/>
    </source>
</evidence>